<sequence>MALTADIDEPPHAAAASTESASGLGFGLEPELEDVRKAWITLITNEAYVAGLLTLHRTLVSLSSYPLIAMTTSSLSSASQDLITSASIPVIQVDHLTPSQGQHGGFDPSFSRFDDAWTKLQVFGLEQFETLILIDSDMIFLKEMDELFEYELPARDWVGAAPACVCNPLKLAHYPKDWIPANCAYRHQTPYTALSEPPIPSTAPDSPRTSHLLNSGLVILHPSKTTLQQIVHHLNTSPTIAKVQFADQDVMAEVFRARWKPLPWWCNALKTLRAVHQDVWRDEEVRLIHYILDKPWHRRPAHLAPHVSITDLPPTPITASNGPLGRHFGDESDKPIRRPLPAGLLDAVRSTDKSQESLTDYQDVHGWWWIVYEDLLDDYKAVGDERWKLIDRHVKR</sequence>
<dbReference type="EMBL" id="KV700126">
    <property type="protein sequence ID" value="OCF33313.1"/>
    <property type="molecule type" value="Genomic_DNA"/>
</dbReference>
<organism evidence="2 3">
    <name type="scientific">Kwoniella heveanensis BCC8398</name>
    <dbReference type="NCBI Taxonomy" id="1296120"/>
    <lineage>
        <taxon>Eukaryota</taxon>
        <taxon>Fungi</taxon>
        <taxon>Dikarya</taxon>
        <taxon>Basidiomycota</taxon>
        <taxon>Agaricomycotina</taxon>
        <taxon>Tremellomycetes</taxon>
        <taxon>Tremellales</taxon>
        <taxon>Cryptococcaceae</taxon>
        <taxon>Kwoniella</taxon>
    </lineage>
</organism>
<protein>
    <submittedName>
        <fullName evidence="2">Galactinol synthase</fullName>
    </submittedName>
</protein>
<dbReference type="STRING" id="1296120.A0A1B9GQN0"/>
<dbReference type="OrthoDB" id="2014201at2759"/>
<evidence type="ECO:0000313" key="2">
    <source>
        <dbReference type="EMBL" id="OCF33313.1"/>
    </source>
</evidence>
<evidence type="ECO:0000313" key="3">
    <source>
        <dbReference type="Proteomes" id="UP000092666"/>
    </source>
</evidence>
<feature type="region of interest" description="Disordered" evidence="1">
    <location>
        <begin position="1"/>
        <end position="20"/>
    </location>
</feature>
<reference evidence="3" key="2">
    <citation type="submission" date="2013-12" db="EMBL/GenBank/DDBJ databases">
        <title>Evolution of pathogenesis and genome organization in the Tremellales.</title>
        <authorList>
            <person name="Cuomo C."/>
            <person name="Litvintseva A."/>
            <person name="Heitman J."/>
            <person name="Chen Y."/>
            <person name="Sun S."/>
            <person name="Springer D."/>
            <person name="Dromer F."/>
            <person name="Young S."/>
            <person name="Zeng Q."/>
            <person name="Chapman S."/>
            <person name="Gujja S."/>
            <person name="Saif S."/>
            <person name="Birren B."/>
        </authorList>
    </citation>
    <scope>NUCLEOTIDE SEQUENCE [LARGE SCALE GENOMIC DNA]</scope>
    <source>
        <strain evidence="3">BCC8398</strain>
    </source>
</reference>
<proteinExistence type="predicted"/>
<reference evidence="2 3" key="1">
    <citation type="submission" date="2013-07" db="EMBL/GenBank/DDBJ databases">
        <title>The Genome Sequence of Cryptococcus heveanensis BCC8398.</title>
        <authorList>
            <consortium name="The Broad Institute Genome Sequencing Platform"/>
            <person name="Cuomo C."/>
            <person name="Litvintseva A."/>
            <person name="Chen Y."/>
            <person name="Heitman J."/>
            <person name="Sun S."/>
            <person name="Springer D."/>
            <person name="Dromer F."/>
            <person name="Young S.K."/>
            <person name="Zeng Q."/>
            <person name="Gargeya S."/>
            <person name="Fitzgerald M."/>
            <person name="Abouelleil A."/>
            <person name="Alvarado L."/>
            <person name="Berlin A.M."/>
            <person name="Chapman S.B."/>
            <person name="Dewar J."/>
            <person name="Goldberg J."/>
            <person name="Griggs A."/>
            <person name="Gujja S."/>
            <person name="Hansen M."/>
            <person name="Howarth C."/>
            <person name="Imamovic A."/>
            <person name="Larimer J."/>
            <person name="McCowan C."/>
            <person name="Murphy C."/>
            <person name="Pearson M."/>
            <person name="Priest M."/>
            <person name="Roberts A."/>
            <person name="Saif S."/>
            <person name="Shea T."/>
            <person name="Sykes S."/>
            <person name="Wortman J."/>
            <person name="Nusbaum C."/>
            <person name="Birren B."/>
        </authorList>
    </citation>
    <scope>NUCLEOTIDE SEQUENCE [LARGE SCALE GENOMIC DNA]</scope>
    <source>
        <strain evidence="2 3">BCC8398</strain>
    </source>
</reference>
<dbReference type="PANTHER" id="PTHR11183">
    <property type="entry name" value="GLYCOGENIN SUBFAMILY MEMBER"/>
    <property type="match status" value="1"/>
</dbReference>
<gene>
    <name evidence="2" type="ORF">I316_05054</name>
</gene>
<dbReference type="AlphaFoldDB" id="A0A1B9GQN0"/>
<dbReference type="Pfam" id="PF01501">
    <property type="entry name" value="Glyco_transf_8"/>
    <property type="match status" value="1"/>
</dbReference>
<evidence type="ECO:0000256" key="1">
    <source>
        <dbReference type="SAM" id="MobiDB-lite"/>
    </source>
</evidence>
<keyword evidence="3" id="KW-1185">Reference proteome</keyword>
<dbReference type="Proteomes" id="UP000092666">
    <property type="component" value="Unassembled WGS sequence"/>
</dbReference>
<accession>A0A1B9GQN0</accession>
<dbReference type="Gene3D" id="3.90.550.10">
    <property type="entry name" value="Spore Coat Polysaccharide Biosynthesis Protein SpsA, Chain A"/>
    <property type="match status" value="1"/>
</dbReference>
<dbReference type="InterPro" id="IPR002495">
    <property type="entry name" value="Glyco_trans_8"/>
</dbReference>
<dbReference type="GO" id="GO:0016757">
    <property type="term" value="F:glycosyltransferase activity"/>
    <property type="evidence" value="ECO:0007669"/>
    <property type="project" value="InterPro"/>
</dbReference>
<dbReference type="InterPro" id="IPR029044">
    <property type="entry name" value="Nucleotide-diphossugar_trans"/>
</dbReference>
<dbReference type="InterPro" id="IPR050587">
    <property type="entry name" value="GNT1/Glycosyltrans_8"/>
</dbReference>
<name>A0A1B9GQN0_9TREE</name>
<dbReference type="SUPFAM" id="SSF53448">
    <property type="entry name" value="Nucleotide-diphospho-sugar transferases"/>
    <property type="match status" value="1"/>
</dbReference>